<dbReference type="Gene3D" id="3.40.50.1820">
    <property type="entry name" value="alpha/beta hydrolase"/>
    <property type="match status" value="1"/>
</dbReference>
<dbReference type="InterPro" id="IPR029058">
    <property type="entry name" value="AB_hydrolase_fold"/>
</dbReference>
<evidence type="ECO:0000313" key="8">
    <source>
        <dbReference type="Proteomes" id="UP000794436"/>
    </source>
</evidence>
<comment type="subcellular location">
    <subcellularLocation>
        <location evidence="1">Secreted</location>
    </subcellularLocation>
</comment>
<comment type="caution">
    <text evidence="7">The sequence shown here is derived from an EMBL/GenBank/DDBJ whole genome shotgun (WGS) entry which is preliminary data.</text>
</comment>
<keyword evidence="5" id="KW-0443">Lipid metabolism</keyword>
<dbReference type="GO" id="GO:0005576">
    <property type="term" value="C:extracellular region"/>
    <property type="evidence" value="ECO:0007669"/>
    <property type="project" value="UniProtKB-SubCell"/>
</dbReference>
<keyword evidence="3" id="KW-0732">Signal</keyword>
<organism evidence="7 8">
    <name type="scientific">Pythium oligandrum</name>
    <name type="common">Mycoparasitic fungus</name>
    <dbReference type="NCBI Taxonomy" id="41045"/>
    <lineage>
        <taxon>Eukaryota</taxon>
        <taxon>Sar</taxon>
        <taxon>Stramenopiles</taxon>
        <taxon>Oomycota</taxon>
        <taxon>Peronosporomycetes</taxon>
        <taxon>Pythiales</taxon>
        <taxon>Pythiaceae</taxon>
        <taxon>Pythium</taxon>
    </lineage>
</organism>
<proteinExistence type="predicted"/>
<sequence>MDLFGWLSKLSDALHPLSPTSTASTSSSAPLVSNNTAPIILVHGFAGQAVNPDGTKYWGRYHGDIAEKLRQQGHQVHTVSIGPFASNWDRACELYAQIKGGRVDYGEKHSAHHGHKRFGREYPGFFPQWGTVVNGQVQKVHLIGHSMGGPTSRMMAQLLAHGTKGAPVEENPQSHPLFSGGNDWVLSITTVVSPNQGSTLADGFSLVADPLEDALATWFSFTGVTKSKQLSVDAQLDQWDIYPRKDGETIREYIHRIMQSRMFAPGYKDIVAWSLSTAGSKEENKWVQTLPNVFYYSISTDCTEYKTTADGKPRYDTTQPDVGCISIELRPCAAFIASDFTSVKMGFPGEWQCNDGAVNTPSMLSDGHGPIIQFDGRSRAGHWMNLPHLTHIDHLTIIGRQREIDPSELYLAHAAILADLPPKAPLTEVVAPGQLVDRLQAAIEQLNDREVVDFATVGKKLSPAGKAGSIEISEAW</sequence>
<evidence type="ECO:0000259" key="6">
    <source>
        <dbReference type="Pfam" id="PF24708"/>
    </source>
</evidence>
<evidence type="ECO:0000256" key="3">
    <source>
        <dbReference type="ARBA" id="ARBA00022729"/>
    </source>
</evidence>
<dbReference type="PANTHER" id="PTHR34043:SF3">
    <property type="entry name" value="ALPHA_BETA-HYDROLASES SUPERFAMILY PROTEIN"/>
    <property type="match status" value="1"/>
</dbReference>
<dbReference type="GO" id="GO:0006629">
    <property type="term" value="P:lipid metabolic process"/>
    <property type="evidence" value="ECO:0007669"/>
    <property type="project" value="UniProtKB-KW"/>
</dbReference>
<keyword evidence="8" id="KW-1185">Reference proteome</keyword>
<evidence type="ECO:0000313" key="7">
    <source>
        <dbReference type="EMBL" id="TMW61242.1"/>
    </source>
</evidence>
<evidence type="ECO:0000256" key="2">
    <source>
        <dbReference type="ARBA" id="ARBA00022525"/>
    </source>
</evidence>
<name>A0A8K1CFI4_PYTOL</name>
<feature type="domain" description="Lipase-like C-terminal" evidence="6">
    <location>
        <begin position="35"/>
        <end position="401"/>
    </location>
</feature>
<reference evidence="7" key="1">
    <citation type="submission" date="2019-03" db="EMBL/GenBank/DDBJ databases">
        <title>Long read genome sequence of the mycoparasitic Pythium oligandrum ATCC 38472 isolated from sugarbeet rhizosphere.</title>
        <authorList>
            <person name="Gaulin E."/>
        </authorList>
    </citation>
    <scope>NUCLEOTIDE SEQUENCE</scope>
    <source>
        <strain evidence="7">ATCC 38472_TT</strain>
    </source>
</reference>
<evidence type="ECO:0000256" key="1">
    <source>
        <dbReference type="ARBA" id="ARBA00004613"/>
    </source>
</evidence>
<evidence type="ECO:0000256" key="5">
    <source>
        <dbReference type="ARBA" id="ARBA00023098"/>
    </source>
</evidence>
<accession>A0A8K1CFI4</accession>
<dbReference type="SUPFAM" id="SSF53474">
    <property type="entry name" value="alpha/beta-Hydrolases"/>
    <property type="match status" value="1"/>
</dbReference>
<gene>
    <name evidence="7" type="ORF">Poli38472_013705</name>
</gene>
<dbReference type="PANTHER" id="PTHR34043">
    <property type="entry name" value="ALPHA/BETA-HYDROLASES SUPERFAMILY PROTEIN"/>
    <property type="match status" value="1"/>
</dbReference>
<dbReference type="Pfam" id="PF24708">
    <property type="entry name" value="Lip_C"/>
    <property type="match status" value="1"/>
</dbReference>
<dbReference type="EMBL" id="SPLM01000077">
    <property type="protein sequence ID" value="TMW61242.1"/>
    <property type="molecule type" value="Genomic_DNA"/>
</dbReference>
<dbReference type="InterPro" id="IPR056304">
    <property type="entry name" value="Lip-like_C"/>
</dbReference>
<protein>
    <recommendedName>
        <fullName evidence="6">Lipase-like C-terminal domain-containing protein</fullName>
    </recommendedName>
</protein>
<keyword evidence="2" id="KW-0964">Secreted</keyword>
<dbReference type="AlphaFoldDB" id="A0A8K1CFI4"/>
<dbReference type="Proteomes" id="UP000794436">
    <property type="component" value="Unassembled WGS sequence"/>
</dbReference>
<evidence type="ECO:0000256" key="4">
    <source>
        <dbReference type="ARBA" id="ARBA00022801"/>
    </source>
</evidence>
<dbReference type="OrthoDB" id="206848at2759"/>
<dbReference type="GO" id="GO:0016787">
    <property type="term" value="F:hydrolase activity"/>
    <property type="evidence" value="ECO:0007669"/>
    <property type="project" value="UniProtKB-KW"/>
</dbReference>
<keyword evidence="4" id="KW-0378">Hydrolase</keyword>